<dbReference type="GO" id="GO:0019185">
    <property type="term" value="C:snRNA-activating protein complex"/>
    <property type="evidence" value="ECO:0007669"/>
    <property type="project" value="TreeGrafter"/>
</dbReference>
<dbReference type="OrthoDB" id="20127at2759"/>
<dbReference type="GO" id="GO:0043565">
    <property type="term" value="F:sequence-specific DNA binding"/>
    <property type="evidence" value="ECO:0007669"/>
    <property type="project" value="TreeGrafter"/>
</dbReference>
<dbReference type="PANTHER" id="PTHR15131">
    <property type="entry name" value="SMALL NUCLEAR RNA ACTIVATING COMPLEX, POLYPEPTIDE 1"/>
    <property type="match status" value="1"/>
</dbReference>
<protein>
    <submittedName>
        <fullName evidence="2">Uncharacterized protein LOC108823895</fullName>
    </submittedName>
</protein>
<dbReference type="Pfam" id="PF09808">
    <property type="entry name" value="SNAPC1"/>
    <property type="match status" value="1"/>
</dbReference>
<dbReference type="AlphaFoldDB" id="A0A6J0KXS8"/>
<keyword evidence="1" id="KW-1185">Reference proteome</keyword>
<evidence type="ECO:0000313" key="2">
    <source>
        <dbReference type="RefSeq" id="XP_018452705.1"/>
    </source>
</evidence>
<accession>A0A6J0KXS8</accession>
<dbReference type="KEGG" id="rsz:108823895"/>
<dbReference type="PANTHER" id="PTHR15131:SF3">
    <property type="entry name" value="SNRNA-ACTIVATING PROTEIN COMPLEX SUBUNIT 1"/>
    <property type="match status" value="1"/>
</dbReference>
<gene>
    <name evidence="2" type="primary">LOC108823895</name>
</gene>
<evidence type="ECO:0000313" key="1">
    <source>
        <dbReference type="Proteomes" id="UP000504610"/>
    </source>
</evidence>
<dbReference type="InterPro" id="IPR019188">
    <property type="entry name" value="SNAPC1"/>
</dbReference>
<sequence length="117" mass="13191">MKLGKLRDLIVEAKDKSVEIATAVGEQMLEKNVFIFGALDFDEASTTEKLHQSIELQNTLVRCAYTKLSSETEIEQFIHLDMGNEVDLSAQHKMSIEYAEAKKRAMKSAGEIVEVRE</sequence>
<dbReference type="GeneID" id="108823895"/>
<dbReference type="RefSeq" id="XP_018452705.1">
    <property type="nucleotide sequence ID" value="XM_018597203.2"/>
</dbReference>
<dbReference type="GO" id="GO:0042795">
    <property type="term" value="P:snRNA transcription by RNA polymerase II"/>
    <property type="evidence" value="ECO:0007669"/>
    <property type="project" value="TreeGrafter"/>
</dbReference>
<name>A0A6J0KXS8_RAPSA</name>
<dbReference type="GO" id="GO:0042796">
    <property type="term" value="P:snRNA transcription by RNA polymerase III"/>
    <property type="evidence" value="ECO:0007669"/>
    <property type="project" value="TreeGrafter"/>
</dbReference>
<proteinExistence type="predicted"/>
<organism evidence="1 2">
    <name type="scientific">Raphanus sativus</name>
    <name type="common">Radish</name>
    <name type="synonym">Raphanus raphanistrum var. sativus</name>
    <dbReference type="NCBI Taxonomy" id="3726"/>
    <lineage>
        <taxon>Eukaryota</taxon>
        <taxon>Viridiplantae</taxon>
        <taxon>Streptophyta</taxon>
        <taxon>Embryophyta</taxon>
        <taxon>Tracheophyta</taxon>
        <taxon>Spermatophyta</taxon>
        <taxon>Magnoliopsida</taxon>
        <taxon>eudicotyledons</taxon>
        <taxon>Gunneridae</taxon>
        <taxon>Pentapetalae</taxon>
        <taxon>rosids</taxon>
        <taxon>malvids</taxon>
        <taxon>Brassicales</taxon>
        <taxon>Brassicaceae</taxon>
        <taxon>Brassiceae</taxon>
        <taxon>Raphanus</taxon>
    </lineage>
</organism>
<reference evidence="2" key="2">
    <citation type="submission" date="2025-08" db="UniProtKB">
        <authorList>
            <consortium name="RefSeq"/>
        </authorList>
    </citation>
    <scope>IDENTIFICATION</scope>
    <source>
        <tissue evidence="2">Leaf</tissue>
    </source>
</reference>
<reference evidence="1" key="1">
    <citation type="journal article" date="2019" name="Database">
        <title>The radish genome database (RadishGD): an integrated information resource for radish genomics.</title>
        <authorList>
            <person name="Yu H.J."/>
            <person name="Baek S."/>
            <person name="Lee Y.J."/>
            <person name="Cho A."/>
            <person name="Mun J.H."/>
        </authorList>
    </citation>
    <scope>NUCLEOTIDE SEQUENCE [LARGE SCALE GENOMIC DNA]</scope>
    <source>
        <strain evidence="1">cv. WK10039</strain>
    </source>
</reference>
<dbReference type="Proteomes" id="UP000504610">
    <property type="component" value="Chromosome 9"/>
</dbReference>